<evidence type="ECO:0000313" key="3">
    <source>
        <dbReference type="Proteomes" id="UP000245639"/>
    </source>
</evidence>
<feature type="region of interest" description="Disordered" evidence="1">
    <location>
        <begin position="1"/>
        <end position="27"/>
    </location>
</feature>
<keyword evidence="3" id="KW-1185">Reference proteome</keyword>
<dbReference type="EMBL" id="QEKW01000012">
    <property type="protein sequence ID" value="PVZ06822.1"/>
    <property type="molecule type" value="Genomic_DNA"/>
</dbReference>
<dbReference type="AlphaFoldDB" id="A0A2U1F3T8"/>
<dbReference type="Gene3D" id="3.40.50.620">
    <property type="entry name" value="HUPs"/>
    <property type="match status" value="1"/>
</dbReference>
<evidence type="ECO:0000313" key="2">
    <source>
        <dbReference type="EMBL" id="PVZ06822.1"/>
    </source>
</evidence>
<gene>
    <name evidence="2" type="ORF">C8D89_11215</name>
</gene>
<evidence type="ECO:0000256" key="1">
    <source>
        <dbReference type="SAM" id="MobiDB-lite"/>
    </source>
</evidence>
<accession>A0A2U1F3T8</accession>
<dbReference type="Proteomes" id="UP000245639">
    <property type="component" value="Unassembled WGS sequence"/>
</dbReference>
<proteinExistence type="predicted"/>
<dbReference type="RefSeq" id="WP_116709868.1">
    <property type="nucleotide sequence ID" value="NZ_QEKW01000012.1"/>
</dbReference>
<comment type="caution">
    <text evidence="2">The sequence shown here is derived from an EMBL/GenBank/DDBJ whole genome shotgun (WGS) entry which is preliminary data.</text>
</comment>
<evidence type="ECO:0008006" key="4">
    <source>
        <dbReference type="Google" id="ProtNLM"/>
    </source>
</evidence>
<sequence>MNRARPGTPAPTGEQPGPVPEDLPVAGPPLVVGVDGSPDATAAAVWAAEEAVRRHRACRC</sequence>
<name>A0A2U1F3T8_9PSEU</name>
<protein>
    <recommendedName>
        <fullName evidence="4">Universal stress protein family protein</fullName>
    </recommendedName>
</protein>
<reference evidence="2 3" key="1">
    <citation type="submission" date="2018-04" db="EMBL/GenBank/DDBJ databases">
        <title>Genomic Encyclopedia of Type Strains, Phase IV (KMG-IV): sequencing the most valuable type-strain genomes for metagenomic binning, comparative biology and taxonomic classification.</title>
        <authorList>
            <person name="Goeker M."/>
        </authorList>
    </citation>
    <scope>NUCLEOTIDE SEQUENCE [LARGE SCALE GENOMIC DNA]</scope>
    <source>
        <strain evidence="2 3">DSM 45771</strain>
    </source>
</reference>
<dbReference type="InterPro" id="IPR014729">
    <property type="entry name" value="Rossmann-like_a/b/a_fold"/>
</dbReference>
<organism evidence="2 3">
    <name type="scientific">Actinomycetospora cinnamomea</name>
    <dbReference type="NCBI Taxonomy" id="663609"/>
    <lineage>
        <taxon>Bacteria</taxon>
        <taxon>Bacillati</taxon>
        <taxon>Actinomycetota</taxon>
        <taxon>Actinomycetes</taxon>
        <taxon>Pseudonocardiales</taxon>
        <taxon>Pseudonocardiaceae</taxon>
        <taxon>Actinomycetospora</taxon>
    </lineage>
</organism>